<dbReference type="Proteomes" id="UP000249828">
    <property type="component" value="Unassembled WGS sequence"/>
</dbReference>
<evidence type="ECO:0000313" key="2">
    <source>
        <dbReference type="Proteomes" id="UP000249828"/>
    </source>
</evidence>
<dbReference type="RefSeq" id="WP_111247076.1">
    <property type="nucleotide sequence ID" value="NZ_JAFLVY010000016.1"/>
</dbReference>
<sequence>MIEEILSFALLAELELLTKSTYLEKLDSYFITNSNNDLLLELEFMYENTNDAINKIFNSYFDNLDLQLFGKLLFQNIESIYLSNEFTINEFAQKMYLLWNLYIPYPINEKEPFWTLSYADDCLSYGDEKQTRFLYEKTFNYYH</sequence>
<gene>
    <name evidence="1" type="ORF">CI088_02395</name>
</gene>
<comment type="caution">
    <text evidence="1">The sequence shown here is derived from an EMBL/GenBank/DDBJ whole genome shotgun (WGS) entry which is preliminary data.</text>
</comment>
<dbReference type="AlphaFoldDB" id="A0A2W3ZRH3"/>
<name>A0A2W3ZRH3_9ENTE</name>
<proteinExistence type="predicted"/>
<accession>A0A2W3ZRH3</accession>
<dbReference type="EMBL" id="PIEU01000025">
    <property type="protein sequence ID" value="PZL76714.1"/>
    <property type="molecule type" value="Genomic_DNA"/>
</dbReference>
<keyword evidence="2" id="KW-1185">Reference proteome</keyword>
<reference evidence="1 2" key="1">
    <citation type="submission" date="2017-11" db="EMBL/GenBank/DDBJ databases">
        <title>Draft genome sequence of Enterococcus plantarum TRW2 strain isolated from lettuce.</title>
        <authorList>
            <person name="Kim E.B."/>
            <person name="Marco M.L."/>
            <person name="Williams T.R."/>
            <person name="You I.H."/>
        </authorList>
    </citation>
    <scope>NUCLEOTIDE SEQUENCE [LARGE SCALE GENOMIC DNA]</scope>
    <source>
        <strain evidence="1 2">TRW2</strain>
    </source>
</reference>
<evidence type="ECO:0000313" key="1">
    <source>
        <dbReference type="EMBL" id="PZL76714.1"/>
    </source>
</evidence>
<protein>
    <submittedName>
        <fullName evidence="1">Uncharacterized protein</fullName>
    </submittedName>
</protein>
<organism evidence="1 2">
    <name type="scientific">Enterococcus plantarum</name>
    <dbReference type="NCBI Taxonomy" id="1077675"/>
    <lineage>
        <taxon>Bacteria</taxon>
        <taxon>Bacillati</taxon>
        <taxon>Bacillota</taxon>
        <taxon>Bacilli</taxon>
        <taxon>Lactobacillales</taxon>
        <taxon>Enterococcaceae</taxon>
        <taxon>Enterococcus</taxon>
    </lineage>
</organism>